<dbReference type="AlphaFoldDB" id="A0A4Q1BTZ6"/>
<comment type="caution">
    <text evidence="2">The sequence shown here is derived from an EMBL/GenBank/DDBJ whole genome shotgun (WGS) entry which is preliminary data.</text>
</comment>
<feature type="compositionally biased region" description="Low complexity" evidence="1">
    <location>
        <begin position="100"/>
        <end position="122"/>
    </location>
</feature>
<organism evidence="2 3">
    <name type="scientific">Tremella mesenterica</name>
    <name type="common">Jelly fungus</name>
    <dbReference type="NCBI Taxonomy" id="5217"/>
    <lineage>
        <taxon>Eukaryota</taxon>
        <taxon>Fungi</taxon>
        <taxon>Dikarya</taxon>
        <taxon>Basidiomycota</taxon>
        <taxon>Agaricomycotina</taxon>
        <taxon>Tremellomycetes</taxon>
        <taxon>Tremellales</taxon>
        <taxon>Tremellaceae</taxon>
        <taxon>Tremella</taxon>
    </lineage>
</organism>
<feature type="region of interest" description="Disordered" evidence="1">
    <location>
        <begin position="197"/>
        <end position="217"/>
    </location>
</feature>
<dbReference type="VEuPathDB" id="FungiDB:TREMEDRAFT_59874"/>
<evidence type="ECO:0000256" key="1">
    <source>
        <dbReference type="SAM" id="MobiDB-lite"/>
    </source>
</evidence>
<dbReference type="EMBL" id="SDIL01000007">
    <property type="protein sequence ID" value="RXK41564.1"/>
    <property type="molecule type" value="Genomic_DNA"/>
</dbReference>
<accession>A0A4Q1BTZ6</accession>
<keyword evidence="3" id="KW-1185">Reference proteome</keyword>
<proteinExistence type="predicted"/>
<gene>
    <name evidence="2" type="ORF">M231_01063</name>
</gene>
<name>A0A4Q1BTZ6_TREME</name>
<evidence type="ECO:0000313" key="2">
    <source>
        <dbReference type="EMBL" id="RXK41564.1"/>
    </source>
</evidence>
<feature type="region of interest" description="Disordered" evidence="1">
    <location>
        <begin position="98"/>
        <end position="129"/>
    </location>
</feature>
<evidence type="ECO:0000313" key="3">
    <source>
        <dbReference type="Proteomes" id="UP000289152"/>
    </source>
</evidence>
<reference evidence="2 3" key="1">
    <citation type="submission" date="2016-06" db="EMBL/GenBank/DDBJ databases">
        <title>Evolution of pathogenesis and genome organization in the Tremellales.</title>
        <authorList>
            <person name="Cuomo C."/>
            <person name="Litvintseva A."/>
            <person name="Heitman J."/>
            <person name="Chen Y."/>
            <person name="Sun S."/>
            <person name="Springer D."/>
            <person name="Dromer F."/>
            <person name="Young S."/>
            <person name="Zeng Q."/>
            <person name="Chapman S."/>
            <person name="Gujja S."/>
            <person name="Saif S."/>
            <person name="Birren B."/>
        </authorList>
    </citation>
    <scope>NUCLEOTIDE SEQUENCE [LARGE SCALE GENOMIC DNA]</scope>
    <source>
        <strain evidence="2 3">ATCC 28783</strain>
    </source>
</reference>
<sequence>MSTNQNHLEVGDNFNKKSTISSRFVLPNRSNWLEWLPFFKRKTGTLPSLTWQVRPNLLSLLKANRLYPKRPTEKTKLFPTSRHKHYGIHKGLQTVHTCMSPSPLSSPSPSSSPYMKTSTSTPKLERYKQKSTTIPFPSTILPNQQQHHTSFTESYRVINPNISPMRHHPTRDENAQYNITRTRTGKDHIPQRMTYDSKGHVSEKPRKHVVRFSEKYE</sequence>
<dbReference type="Proteomes" id="UP000289152">
    <property type="component" value="Unassembled WGS sequence"/>
</dbReference>
<dbReference type="InParanoid" id="A0A4Q1BTZ6"/>
<protein>
    <submittedName>
        <fullName evidence="2">Uncharacterized protein</fullName>
    </submittedName>
</protein>